<keyword evidence="7" id="KW-0560">Oxidoreductase</keyword>
<keyword evidence="13" id="KW-0813">Transport</keyword>
<evidence type="ECO:0000256" key="9">
    <source>
        <dbReference type="ARBA" id="ARBA00023242"/>
    </source>
</evidence>
<keyword evidence="8" id="KW-1015">Disulfide bond</keyword>
<dbReference type="InterPro" id="IPR012677">
    <property type="entry name" value="Nucleotide-bd_a/b_plait_sf"/>
</dbReference>
<dbReference type="InterPro" id="IPR000504">
    <property type="entry name" value="RRM_dom"/>
</dbReference>
<dbReference type="GO" id="GO:0016607">
    <property type="term" value="C:nuclear speck"/>
    <property type="evidence" value="ECO:0007669"/>
    <property type="project" value="UniProtKB-SubCell"/>
</dbReference>
<dbReference type="OrthoDB" id="515064at2759"/>
<dbReference type="InterPro" id="IPR035979">
    <property type="entry name" value="RBD_domain_sf"/>
</dbReference>
<dbReference type="SUPFAM" id="SSF52833">
    <property type="entry name" value="Thioredoxin-like"/>
    <property type="match status" value="1"/>
</dbReference>
<dbReference type="GO" id="GO:0000228">
    <property type="term" value="C:nuclear chromosome"/>
    <property type="evidence" value="ECO:0007669"/>
    <property type="project" value="InterPro"/>
</dbReference>
<dbReference type="GO" id="GO:0051028">
    <property type="term" value="P:mRNA transport"/>
    <property type="evidence" value="ECO:0007669"/>
    <property type="project" value="UniProtKB-KW"/>
</dbReference>
<dbReference type="GO" id="GO:0006979">
    <property type="term" value="P:response to oxidative stress"/>
    <property type="evidence" value="ECO:0007669"/>
    <property type="project" value="TreeGrafter"/>
</dbReference>
<dbReference type="InterPro" id="IPR000866">
    <property type="entry name" value="AhpC/TSA"/>
</dbReference>
<dbReference type="Pfam" id="PF04855">
    <property type="entry name" value="SNF5"/>
    <property type="match status" value="2"/>
</dbReference>
<evidence type="ECO:0000256" key="6">
    <source>
        <dbReference type="ARBA" id="ARBA00022884"/>
    </source>
</evidence>
<accession>A0A0D8Y269</accession>
<dbReference type="PROSITE" id="PS50102">
    <property type="entry name" value="RRM"/>
    <property type="match status" value="1"/>
</dbReference>
<protein>
    <recommendedName>
        <fullName evidence="13">RNA-binding protein 8A</fullName>
    </recommendedName>
</protein>
<dbReference type="Pfam" id="PF00578">
    <property type="entry name" value="AhpC-TSA"/>
    <property type="match status" value="1"/>
</dbReference>
<comment type="subunit">
    <text evidence="13">Heterodimer with MAGOH. Part of the mRNA splicing-dependent exon junction complex (EJC) complex; the core complex contains CASC3, EIF4A3, MAGOH and RBM8A.</text>
</comment>
<evidence type="ECO:0000259" key="14">
    <source>
        <dbReference type="PROSITE" id="PS50102"/>
    </source>
</evidence>
<dbReference type="GO" id="GO:0042744">
    <property type="term" value="P:hydrogen peroxide catabolic process"/>
    <property type="evidence" value="ECO:0007669"/>
    <property type="project" value="TreeGrafter"/>
</dbReference>
<dbReference type="GO" id="GO:0005829">
    <property type="term" value="C:cytosol"/>
    <property type="evidence" value="ECO:0007669"/>
    <property type="project" value="TreeGrafter"/>
</dbReference>
<keyword evidence="13" id="KW-0509">mRNA transport</keyword>
<dbReference type="FunFam" id="3.40.30.10:FF:000003">
    <property type="entry name" value="Peroxiredoxin 1"/>
    <property type="match status" value="1"/>
</dbReference>
<dbReference type="InterPro" id="IPR019479">
    <property type="entry name" value="Peroxiredoxin_C"/>
</dbReference>
<dbReference type="InterPro" id="IPR048664">
    <property type="entry name" value="INI1_DNA-bd"/>
</dbReference>
<dbReference type="CDD" id="cd21086">
    <property type="entry name" value="WH_NTD_SMARCB1"/>
    <property type="match status" value="1"/>
</dbReference>
<dbReference type="STRING" id="29172.A0A0D8Y269"/>
<dbReference type="CDD" id="cd12324">
    <property type="entry name" value="RRM_RBM8"/>
    <property type="match status" value="1"/>
</dbReference>
<keyword evidence="9 13" id="KW-0539">Nucleus</keyword>
<evidence type="ECO:0000256" key="3">
    <source>
        <dbReference type="ARBA" id="ARBA00022490"/>
    </source>
</evidence>
<evidence type="ECO:0000256" key="5">
    <source>
        <dbReference type="ARBA" id="ARBA00022862"/>
    </source>
</evidence>
<dbReference type="AlphaFoldDB" id="A0A0D8Y269"/>
<feature type="domain" description="Thioredoxin" evidence="15">
    <location>
        <begin position="496"/>
        <end position="654"/>
    </location>
</feature>
<gene>
    <name evidence="16" type="ORF">DICVIV_02821</name>
</gene>
<evidence type="ECO:0000256" key="12">
    <source>
        <dbReference type="PROSITE-ProRule" id="PRU00176"/>
    </source>
</evidence>
<dbReference type="Gene3D" id="3.30.70.330">
    <property type="match status" value="1"/>
</dbReference>
<dbReference type="SUPFAM" id="SSF54928">
    <property type="entry name" value="RNA-binding domain, RBD"/>
    <property type="match status" value="1"/>
</dbReference>
<keyword evidence="17" id="KW-1185">Reference proteome</keyword>
<dbReference type="GO" id="GO:0005739">
    <property type="term" value="C:mitochondrion"/>
    <property type="evidence" value="ECO:0007669"/>
    <property type="project" value="TreeGrafter"/>
</dbReference>
<evidence type="ECO:0000256" key="7">
    <source>
        <dbReference type="ARBA" id="ARBA00023002"/>
    </source>
</evidence>
<dbReference type="GO" id="GO:0033554">
    <property type="term" value="P:cellular response to stress"/>
    <property type="evidence" value="ECO:0007669"/>
    <property type="project" value="TreeGrafter"/>
</dbReference>
<evidence type="ECO:0000256" key="1">
    <source>
        <dbReference type="ARBA" id="ARBA00007987"/>
    </source>
</evidence>
<dbReference type="Pfam" id="PF10417">
    <property type="entry name" value="1-cysPrx_C"/>
    <property type="match status" value="1"/>
</dbReference>
<feature type="domain" description="RRM" evidence="14">
    <location>
        <begin position="374"/>
        <end position="452"/>
    </location>
</feature>
<evidence type="ECO:0000259" key="15">
    <source>
        <dbReference type="PROSITE" id="PS51352"/>
    </source>
</evidence>
<dbReference type="PROSITE" id="PS51352">
    <property type="entry name" value="THIOREDOXIN_2"/>
    <property type="match status" value="1"/>
</dbReference>
<dbReference type="InterPro" id="IPR008111">
    <property type="entry name" value="RNA-bd_8"/>
</dbReference>
<dbReference type="InterPro" id="IPR013766">
    <property type="entry name" value="Thioredoxin_domain"/>
</dbReference>
<reference evidence="17" key="2">
    <citation type="journal article" date="2016" name="Sci. Rep.">
        <title>Dictyocaulus viviparus genome, variome and transcriptome elucidate lungworm biology and support future intervention.</title>
        <authorList>
            <person name="McNulty S.N."/>
            <person name="Strube C."/>
            <person name="Rosa B.A."/>
            <person name="Martin J.C."/>
            <person name="Tyagi R."/>
            <person name="Choi Y.J."/>
            <person name="Wang Q."/>
            <person name="Hallsworth Pepin K."/>
            <person name="Zhang X."/>
            <person name="Ozersky P."/>
            <person name="Wilson R.K."/>
            <person name="Sternberg P.W."/>
            <person name="Gasser R.B."/>
            <person name="Mitreva M."/>
        </authorList>
    </citation>
    <scope>NUCLEOTIDE SEQUENCE [LARGE SCALE GENOMIC DNA]</scope>
    <source>
        <strain evidence="17">HannoverDv2000</strain>
    </source>
</reference>
<organism evidence="16 17">
    <name type="scientific">Dictyocaulus viviparus</name>
    <name type="common">Bovine lungworm</name>
    <dbReference type="NCBI Taxonomy" id="29172"/>
    <lineage>
        <taxon>Eukaryota</taxon>
        <taxon>Metazoa</taxon>
        <taxon>Ecdysozoa</taxon>
        <taxon>Nematoda</taxon>
        <taxon>Chromadorea</taxon>
        <taxon>Rhabditida</taxon>
        <taxon>Rhabditina</taxon>
        <taxon>Rhabditomorpha</taxon>
        <taxon>Strongyloidea</taxon>
        <taxon>Metastrongylidae</taxon>
        <taxon>Dictyocaulus</taxon>
    </lineage>
</organism>
<evidence type="ECO:0000256" key="8">
    <source>
        <dbReference type="ARBA" id="ARBA00023157"/>
    </source>
</evidence>
<keyword evidence="5" id="KW-0049">Antioxidant</keyword>
<dbReference type="SMART" id="SM00360">
    <property type="entry name" value="RRM"/>
    <property type="match status" value="1"/>
</dbReference>
<comment type="subcellular location">
    <subcellularLocation>
        <location evidence="13">Nucleus</location>
    </subcellularLocation>
    <subcellularLocation>
        <location evidence="13">Nucleus speckle</location>
    </subcellularLocation>
    <subcellularLocation>
        <location evidence="13">Cytoplasm</location>
    </subcellularLocation>
</comment>
<dbReference type="Proteomes" id="UP000053766">
    <property type="component" value="Unassembled WGS sequence"/>
</dbReference>
<evidence type="ECO:0000256" key="4">
    <source>
        <dbReference type="ARBA" id="ARBA00022559"/>
    </source>
</evidence>
<dbReference type="PRINTS" id="PR01738">
    <property type="entry name" value="RNABINDINGM8"/>
</dbReference>
<dbReference type="GO" id="GO:0008379">
    <property type="term" value="F:thioredoxin peroxidase activity"/>
    <property type="evidence" value="ECO:0007669"/>
    <property type="project" value="TreeGrafter"/>
</dbReference>
<evidence type="ECO:0000256" key="2">
    <source>
        <dbReference type="ARBA" id="ARBA00009796"/>
    </source>
</evidence>
<sequence length="689" mass="77077">MTISNATYGPRPQSFTMDDSGERYYIGSEIGAYLRLHRGTLYKKYPVLWRKVATVEDKEKLRQIALSQAFMHTNIIVFNKRLLRLVKAHEIDELLSGQEEKYRAAGSTPAIPRVESGVAKNNKPNVPVGWMGQQVSSGSHHLESVPCSCPLAHARGRVKPRELAYSAEDLEQAKKVAENGEQPEELVPIRLDMELDGVKLRDTFCYNKNEKLITPDLLEAAAEAPPLDPNITDQRAIMKLNINVGNQSLVDQFEWDMSNPDNSPEQFARNLCAELGLGGEFTSAIAYSIRGQLQWNQRTYAFSESPQPTVECTFRTMSEALDVEMENEETNVIKAKSSKGRGIGQPRQRAERIVYDVVDNDGTTTGPQRSIEGWIVFVTNIHEEATEEDVLDKFGEYGEIKNVHLNLDRRTGFLKGYALVEFETQKEAAAAIEGLNGEDLLGQKIGVTWCFVKPPPSTRVRKLMIRKIIGAASRSSVVFTSRNLTVTPLLRSVRPLGPTCKLPEFEGTAVIDGDFKVISSKEFNGKWLVFFFYPLDFTFVCPTEIIAFGDRANEFRDLGCEVVACSCDSHFSHLAWVQTPRKDGGLGDMNIPILADFNKKIARNFGVLDEEAGVSYRGLFLIDPNGSIRHTVCNDLPVGRSVDEALRVLKAFQFVEKHGEVCPADWHDDSPTIKPGVKDSKEYFSKVNK</sequence>
<dbReference type="Gene3D" id="3.40.30.10">
    <property type="entry name" value="Glutaredoxin"/>
    <property type="match status" value="1"/>
</dbReference>
<keyword evidence="6 12" id="KW-0694">RNA-binding</keyword>
<dbReference type="PANTHER" id="PTHR10681">
    <property type="entry name" value="THIOREDOXIN PEROXIDASE"/>
    <property type="match status" value="1"/>
</dbReference>
<comment type="function">
    <text evidence="13">Core component of the splicing-dependent multiprotein exon junction complex (EJC) deposited at splice junctions on mRNAs.</text>
</comment>
<evidence type="ECO:0000256" key="11">
    <source>
        <dbReference type="ARBA" id="ARBA00049091"/>
    </source>
</evidence>
<dbReference type="InterPro" id="IPR036249">
    <property type="entry name" value="Thioredoxin-like_sf"/>
</dbReference>
<dbReference type="GO" id="GO:0008380">
    <property type="term" value="P:RNA splicing"/>
    <property type="evidence" value="ECO:0007669"/>
    <property type="project" value="UniProtKB-KW"/>
</dbReference>
<keyword evidence="3 13" id="KW-0963">Cytoplasm</keyword>
<dbReference type="EMBL" id="KN716193">
    <property type="protein sequence ID" value="KJH50963.1"/>
    <property type="molecule type" value="Genomic_DNA"/>
</dbReference>
<keyword evidence="13" id="KW-0508">mRNA splicing</keyword>
<dbReference type="InterPro" id="IPR006939">
    <property type="entry name" value="SNF5"/>
</dbReference>
<comment type="similarity">
    <text evidence="2">Belongs to the peroxiredoxin family. AhpC/Prx1 subfamily.</text>
</comment>
<dbReference type="Pfam" id="PF21459">
    <property type="entry name" value="INI1_DNA-bd"/>
    <property type="match status" value="1"/>
</dbReference>
<dbReference type="GO" id="GO:0003729">
    <property type="term" value="F:mRNA binding"/>
    <property type="evidence" value="ECO:0007669"/>
    <property type="project" value="InterPro"/>
</dbReference>
<dbReference type="GO" id="GO:0045454">
    <property type="term" value="P:cell redox homeostasis"/>
    <property type="evidence" value="ECO:0007669"/>
    <property type="project" value="TreeGrafter"/>
</dbReference>
<keyword evidence="10" id="KW-0676">Redox-active center</keyword>
<dbReference type="GO" id="GO:0006397">
    <property type="term" value="P:mRNA processing"/>
    <property type="evidence" value="ECO:0007669"/>
    <property type="project" value="UniProtKB-KW"/>
</dbReference>
<evidence type="ECO:0000256" key="10">
    <source>
        <dbReference type="ARBA" id="ARBA00023284"/>
    </source>
</evidence>
<dbReference type="InterPro" id="IPR033744">
    <property type="entry name" value="RRM_RBM8"/>
</dbReference>
<name>A0A0D8Y269_DICVI</name>
<dbReference type="PANTHER" id="PTHR10681:SF128">
    <property type="entry name" value="THIOREDOXIN-DEPENDENT PEROXIDE REDUCTASE, MITOCHONDRIAL"/>
    <property type="match status" value="1"/>
</dbReference>
<reference evidence="16 17" key="1">
    <citation type="submission" date="2013-11" db="EMBL/GenBank/DDBJ databases">
        <title>Draft genome of the bovine lungworm Dictyocaulus viviparus.</title>
        <authorList>
            <person name="Mitreva M."/>
        </authorList>
    </citation>
    <scope>NUCLEOTIDE SEQUENCE [LARGE SCALE GENOMIC DNA]</scope>
    <source>
        <strain evidence="16 17">HannoverDv2000</strain>
    </source>
</reference>
<dbReference type="InterPro" id="IPR050217">
    <property type="entry name" value="Peroxiredoxin"/>
</dbReference>
<keyword evidence="4" id="KW-0575">Peroxidase</keyword>
<dbReference type="Pfam" id="PF00076">
    <property type="entry name" value="RRM_1"/>
    <property type="match status" value="1"/>
</dbReference>
<keyword evidence="13" id="KW-0507">mRNA processing</keyword>
<evidence type="ECO:0000313" key="17">
    <source>
        <dbReference type="Proteomes" id="UP000053766"/>
    </source>
</evidence>
<dbReference type="GO" id="GO:0006338">
    <property type="term" value="P:chromatin remodeling"/>
    <property type="evidence" value="ECO:0007669"/>
    <property type="project" value="InterPro"/>
</dbReference>
<proteinExistence type="inferred from homology"/>
<dbReference type="CDD" id="cd03015">
    <property type="entry name" value="PRX_Typ2cys"/>
    <property type="match status" value="1"/>
</dbReference>
<evidence type="ECO:0000313" key="16">
    <source>
        <dbReference type="EMBL" id="KJH50963.1"/>
    </source>
</evidence>
<evidence type="ECO:0000256" key="13">
    <source>
        <dbReference type="RuleBase" id="RU361239"/>
    </source>
</evidence>
<comment type="catalytic activity">
    <reaction evidence="11">
        <text>a hydroperoxide + [thioredoxin]-dithiol = an alcohol + [thioredoxin]-disulfide + H2O</text>
        <dbReference type="Rhea" id="RHEA:62620"/>
        <dbReference type="Rhea" id="RHEA-COMP:10698"/>
        <dbReference type="Rhea" id="RHEA-COMP:10700"/>
        <dbReference type="ChEBI" id="CHEBI:15377"/>
        <dbReference type="ChEBI" id="CHEBI:29950"/>
        <dbReference type="ChEBI" id="CHEBI:30879"/>
        <dbReference type="ChEBI" id="CHEBI:35924"/>
        <dbReference type="ChEBI" id="CHEBI:50058"/>
        <dbReference type="EC" id="1.11.1.24"/>
    </reaction>
</comment>
<comment type="similarity">
    <text evidence="1 13">Belongs to the RBM8A family.</text>
</comment>